<gene>
    <name evidence="9" type="ORF">IAB89_05200</name>
</gene>
<dbReference type="InterPro" id="IPR050809">
    <property type="entry name" value="UgpAE/MalFG_permease"/>
</dbReference>
<comment type="caution">
    <text evidence="9">The sequence shown here is derived from an EMBL/GenBank/DDBJ whole genome shotgun (WGS) entry which is preliminary data.</text>
</comment>
<dbReference type="EMBL" id="DVGZ01000052">
    <property type="protein sequence ID" value="HIR47041.1"/>
    <property type="molecule type" value="Genomic_DNA"/>
</dbReference>
<evidence type="ECO:0000313" key="10">
    <source>
        <dbReference type="Proteomes" id="UP000824242"/>
    </source>
</evidence>
<accession>A0A9D1DDV9</accession>
<feature type="transmembrane region" description="Helical" evidence="7">
    <location>
        <begin position="114"/>
        <end position="138"/>
    </location>
</feature>
<feature type="transmembrane region" description="Helical" evidence="7">
    <location>
        <begin position="221"/>
        <end position="241"/>
    </location>
</feature>
<comment type="subcellular location">
    <subcellularLocation>
        <location evidence="1 7">Cell membrane</location>
        <topology evidence="1 7">Multi-pass membrane protein</topology>
    </subcellularLocation>
</comment>
<evidence type="ECO:0000256" key="4">
    <source>
        <dbReference type="ARBA" id="ARBA00022692"/>
    </source>
</evidence>
<reference evidence="9" key="2">
    <citation type="journal article" date="2021" name="PeerJ">
        <title>Extensive microbial diversity within the chicken gut microbiome revealed by metagenomics and culture.</title>
        <authorList>
            <person name="Gilroy R."/>
            <person name="Ravi A."/>
            <person name="Getino M."/>
            <person name="Pursley I."/>
            <person name="Horton D.L."/>
            <person name="Alikhan N.F."/>
            <person name="Baker D."/>
            <person name="Gharbi K."/>
            <person name="Hall N."/>
            <person name="Watson M."/>
            <person name="Adriaenssens E.M."/>
            <person name="Foster-Nyarko E."/>
            <person name="Jarju S."/>
            <person name="Secka A."/>
            <person name="Antonio M."/>
            <person name="Oren A."/>
            <person name="Chaudhuri R.R."/>
            <person name="La Ragione R."/>
            <person name="Hildebrand F."/>
            <person name="Pallen M.J."/>
        </authorList>
    </citation>
    <scope>NUCLEOTIDE SEQUENCE</scope>
    <source>
        <strain evidence="9">ChiSxjej1B13-7958</strain>
    </source>
</reference>
<feature type="transmembrane region" description="Helical" evidence="7">
    <location>
        <begin position="82"/>
        <end position="102"/>
    </location>
</feature>
<evidence type="ECO:0000313" key="9">
    <source>
        <dbReference type="EMBL" id="HIR47041.1"/>
    </source>
</evidence>
<feature type="transmembrane region" description="Helical" evidence="7">
    <location>
        <begin position="182"/>
        <end position="200"/>
    </location>
</feature>
<dbReference type="PROSITE" id="PS50928">
    <property type="entry name" value="ABC_TM1"/>
    <property type="match status" value="1"/>
</dbReference>
<evidence type="ECO:0000256" key="3">
    <source>
        <dbReference type="ARBA" id="ARBA00022475"/>
    </source>
</evidence>
<evidence type="ECO:0000256" key="7">
    <source>
        <dbReference type="RuleBase" id="RU363032"/>
    </source>
</evidence>
<evidence type="ECO:0000259" key="8">
    <source>
        <dbReference type="PROSITE" id="PS50928"/>
    </source>
</evidence>
<feature type="domain" description="ABC transmembrane type-1" evidence="8">
    <location>
        <begin position="78"/>
        <end position="295"/>
    </location>
</feature>
<dbReference type="InterPro" id="IPR000515">
    <property type="entry name" value="MetI-like"/>
</dbReference>
<evidence type="ECO:0000256" key="1">
    <source>
        <dbReference type="ARBA" id="ARBA00004651"/>
    </source>
</evidence>
<dbReference type="GO" id="GO:0005886">
    <property type="term" value="C:plasma membrane"/>
    <property type="evidence" value="ECO:0007669"/>
    <property type="project" value="UniProtKB-SubCell"/>
</dbReference>
<dbReference type="AlphaFoldDB" id="A0A9D1DDV9"/>
<reference evidence="9" key="1">
    <citation type="submission" date="2020-10" db="EMBL/GenBank/DDBJ databases">
        <authorList>
            <person name="Gilroy R."/>
        </authorList>
    </citation>
    <scope>NUCLEOTIDE SEQUENCE</scope>
    <source>
        <strain evidence="9">ChiSxjej1B13-7958</strain>
    </source>
</reference>
<dbReference type="SUPFAM" id="SSF161098">
    <property type="entry name" value="MetI-like"/>
    <property type="match status" value="1"/>
</dbReference>
<name>A0A9D1DDV9_9FIRM</name>
<dbReference type="CDD" id="cd06261">
    <property type="entry name" value="TM_PBP2"/>
    <property type="match status" value="1"/>
</dbReference>
<evidence type="ECO:0000256" key="2">
    <source>
        <dbReference type="ARBA" id="ARBA00022448"/>
    </source>
</evidence>
<dbReference type="Pfam" id="PF00528">
    <property type="entry name" value="BPD_transp_1"/>
    <property type="match status" value="1"/>
</dbReference>
<organism evidence="9 10">
    <name type="scientific">Candidatus Caccousia avicola</name>
    <dbReference type="NCBI Taxonomy" id="2840721"/>
    <lineage>
        <taxon>Bacteria</taxon>
        <taxon>Bacillati</taxon>
        <taxon>Bacillota</taxon>
        <taxon>Clostridia</taxon>
        <taxon>Eubacteriales</taxon>
        <taxon>Oscillospiraceae</taxon>
        <taxon>Oscillospiraceae incertae sedis</taxon>
        <taxon>Candidatus Caccousia</taxon>
    </lineage>
</organism>
<keyword evidence="2 7" id="KW-0813">Transport</keyword>
<keyword evidence="5 7" id="KW-1133">Transmembrane helix</keyword>
<proteinExistence type="inferred from homology"/>
<keyword evidence="3" id="KW-1003">Cell membrane</keyword>
<dbReference type="PANTHER" id="PTHR43227">
    <property type="entry name" value="BLL4140 PROTEIN"/>
    <property type="match status" value="1"/>
</dbReference>
<evidence type="ECO:0000256" key="6">
    <source>
        <dbReference type="ARBA" id="ARBA00023136"/>
    </source>
</evidence>
<dbReference type="Proteomes" id="UP000824242">
    <property type="component" value="Unassembled WGS sequence"/>
</dbReference>
<feature type="transmembrane region" description="Helical" evidence="7">
    <location>
        <begin position="20"/>
        <end position="45"/>
    </location>
</feature>
<keyword evidence="4 7" id="KW-0812">Transmembrane</keyword>
<dbReference type="GO" id="GO:0055085">
    <property type="term" value="P:transmembrane transport"/>
    <property type="evidence" value="ECO:0007669"/>
    <property type="project" value="InterPro"/>
</dbReference>
<comment type="similarity">
    <text evidence="7">Belongs to the binding-protein-dependent transport system permease family.</text>
</comment>
<dbReference type="PANTHER" id="PTHR43227:SF11">
    <property type="entry name" value="BLL4140 PROTEIN"/>
    <property type="match status" value="1"/>
</dbReference>
<dbReference type="InterPro" id="IPR035906">
    <property type="entry name" value="MetI-like_sf"/>
</dbReference>
<protein>
    <submittedName>
        <fullName evidence="9">Sugar ABC transporter permease</fullName>
    </submittedName>
</protein>
<sequence>MPTNKWARKWKQIRSDKLLYLLLLPVIAWYLIFAYLPMGGLSLAFKNFRYDMGLWASPWIGFEHFSKMFEDKDFWNALKNTLVFAAGKICILFPMPVILAVLLNEMRANKTKKFFQTVFTFPHFITWVVLAGILINMFGSNGMVNASLSALGFQKISPLSDSSMFRPFIWLSALWKEIGWDSIIYLAAFAGIDPGLYEAASIDGANRFQKMIHISWPGIRGTVAIMFILAVGSLMTNGASFDQVFNLYSEPVYNVADTLDTFVYRSSFSIGTNFGYTTAVGFLKSVINVILITVTNKIVTKTGESGLF</sequence>
<keyword evidence="6 7" id="KW-0472">Membrane</keyword>
<feature type="transmembrane region" description="Helical" evidence="7">
    <location>
        <begin position="274"/>
        <end position="294"/>
    </location>
</feature>
<dbReference type="Gene3D" id="1.10.3720.10">
    <property type="entry name" value="MetI-like"/>
    <property type="match status" value="1"/>
</dbReference>
<evidence type="ECO:0000256" key="5">
    <source>
        <dbReference type="ARBA" id="ARBA00022989"/>
    </source>
</evidence>